<organism evidence="2 3">
    <name type="scientific">Chryseobacterium pennipullorum</name>
    <dbReference type="NCBI Taxonomy" id="2258963"/>
    <lineage>
        <taxon>Bacteria</taxon>
        <taxon>Pseudomonadati</taxon>
        <taxon>Bacteroidota</taxon>
        <taxon>Flavobacteriia</taxon>
        <taxon>Flavobacteriales</taxon>
        <taxon>Weeksellaceae</taxon>
        <taxon>Chryseobacterium group</taxon>
        <taxon>Chryseobacterium</taxon>
    </lineage>
</organism>
<gene>
    <name evidence="2" type="ORF">DRF67_11595</name>
</gene>
<proteinExistence type="predicted"/>
<protein>
    <submittedName>
        <fullName evidence="2">Uncharacterized protein</fullName>
    </submittedName>
</protein>
<keyword evidence="3" id="KW-1185">Reference proteome</keyword>
<sequence>MEILKFQGEKGYGKWELNALLVQKNQLGALVLLTCLPFFYGIFMNVFHDSILGLIFVLGSQTK</sequence>
<feature type="transmembrane region" description="Helical" evidence="1">
    <location>
        <begin position="27"/>
        <end position="58"/>
    </location>
</feature>
<keyword evidence="1" id="KW-1133">Transmembrane helix</keyword>
<evidence type="ECO:0000256" key="1">
    <source>
        <dbReference type="SAM" id="Phobius"/>
    </source>
</evidence>
<keyword evidence="1" id="KW-0472">Membrane</keyword>
<dbReference type="Proteomes" id="UP000256257">
    <property type="component" value="Unassembled WGS sequence"/>
</dbReference>
<accession>A0A3D9B1R6</accession>
<evidence type="ECO:0000313" key="2">
    <source>
        <dbReference type="EMBL" id="REC47257.1"/>
    </source>
</evidence>
<dbReference type="EMBL" id="QNVV01000009">
    <property type="protein sequence ID" value="REC47257.1"/>
    <property type="molecule type" value="Genomic_DNA"/>
</dbReference>
<reference evidence="2 3" key="1">
    <citation type="submission" date="2018-06" db="EMBL/GenBank/DDBJ databases">
        <title>Novel Chryseobacterium species.</title>
        <authorList>
            <person name="Newman J."/>
            <person name="Hugo C."/>
            <person name="Oosthuizen L."/>
            <person name="Charimba G."/>
        </authorList>
    </citation>
    <scope>NUCLEOTIDE SEQUENCE [LARGE SCALE GENOMIC DNA]</scope>
    <source>
        <strain evidence="2 3">7_F195</strain>
    </source>
</reference>
<dbReference type="AlphaFoldDB" id="A0A3D9B1R6"/>
<comment type="caution">
    <text evidence="2">The sequence shown here is derived from an EMBL/GenBank/DDBJ whole genome shotgun (WGS) entry which is preliminary data.</text>
</comment>
<evidence type="ECO:0000313" key="3">
    <source>
        <dbReference type="Proteomes" id="UP000256257"/>
    </source>
</evidence>
<keyword evidence="1" id="KW-0812">Transmembrane</keyword>
<name>A0A3D9B1R6_9FLAO</name>